<dbReference type="Proteomes" id="UP000036681">
    <property type="component" value="Unplaced"/>
</dbReference>
<proteinExistence type="predicted"/>
<reference evidence="3" key="1">
    <citation type="submission" date="2017-02" db="UniProtKB">
        <authorList>
            <consortium name="WormBaseParasite"/>
        </authorList>
    </citation>
    <scope>IDENTIFICATION</scope>
</reference>
<dbReference type="WBParaSite" id="ALUE_0000238701-mRNA-1">
    <property type="protein sequence ID" value="ALUE_0000238701-mRNA-1"/>
    <property type="gene ID" value="ALUE_0000238701"/>
</dbReference>
<protein>
    <submittedName>
        <fullName evidence="3">Transposase</fullName>
    </submittedName>
</protein>
<organism evidence="2 3">
    <name type="scientific">Ascaris lumbricoides</name>
    <name type="common">Giant roundworm</name>
    <dbReference type="NCBI Taxonomy" id="6252"/>
    <lineage>
        <taxon>Eukaryota</taxon>
        <taxon>Metazoa</taxon>
        <taxon>Ecdysozoa</taxon>
        <taxon>Nematoda</taxon>
        <taxon>Chromadorea</taxon>
        <taxon>Rhabditida</taxon>
        <taxon>Spirurina</taxon>
        <taxon>Ascaridomorpha</taxon>
        <taxon>Ascaridoidea</taxon>
        <taxon>Ascarididae</taxon>
        <taxon>Ascaris</taxon>
    </lineage>
</organism>
<evidence type="ECO:0000313" key="3">
    <source>
        <dbReference type="WBParaSite" id="ALUE_0000238701-mRNA-1"/>
    </source>
</evidence>
<accession>A0A0M3HLJ2</accession>
<evidence type="ECO:0000256" key="1">
    <source>
        <dbReference type="SAM" id="MobiDB-lite"/>
    </source>
</evidence>
<evidence type="ECO:0000313" key="2">
    <source>
        <dbReference type="Proteomes" id="UP000036681"/>
    </source>
</evidence>
<name>A0A0M3HLJ2_ASCLU</name>
<keyword evidence="2" id="KW-1185">Reference proteome</keyword>
<dbReference type="AlphaFoldDB" id="A0A0M3HLJ2"/>
<feature type="region of interest" description="Disordered" evidence="1">
    <location>
        <begin position="14"/>
        <end position="33"/>
    </location>
</feature>
<sequence length="61" mass="7096">MIRVARMAARPGWPRWPFDQDGQGGNMTGMPEMSHFREDMDTERKQRLKIASHIRRASALL</sequence>